<dbReference type="PROSITE" id="PS51755">
    <property type="entry name" value="OMPR_PHOB"/>
    <property type="match status" value="1"/>
</dbReference>
<dbReference type="Gene3D" id="1.25.40.10">
    <property type="entry name" value="Tetratricopeptide repeat domain"/>
    <property type="match status" value="1"/>
</dbReference>
<evidence type="ECO:0000256" key="5">
    <source>
        <dbReference type="PROSITE-ProRule" id="PRU01091"/>
    </source>
</evidence>
<comment type="caution">
    <text evidence="7">The sequence shown here is derived from an EMBL/GenBank/DDBJ whole genome shotgun (WGS) entry which is preliminary data.</text>
</comment>
<keyword evidence="8" id="KW-1185">Reference proteome</keyword>
<dbReference type="InterPro" id="IPR016032">
    <property type="entry name" value="Sig_transdc_resp-reg_C-effctor"/>
</dbReference>
<evidence type="ECO:0000313" key="8">
    <source>
        <dbReference type="Proteomes" id="UP001201161"/>
    </source>
</evidence>
<dbReference type="InterPro" id="IPR001867">
    <property type="entry name" value="OmpR/PhoB-type_DNA-bd"/>
</dbReference>
<dbReference type="SMART" id="SM00862">
    <property type="entry name" value="Trans_reg_C"/>
    <property type="match status" value="1"/>
</dbReference>
<feature type="DNA-binding region" description="OmpR/PhoB-type" evidence="5">
    <location>
        <begin position="1"/>
        <end position="97"/>
    </location>
</feature>
<evidence type="ECO:0000256" key="4">
    <source>
        <dbReference type="ARBA" id="ARBA00023163"/>
    </source>
</evidence>
<evidence type="ECO:0000256" key="2">
    <source>
        <dbReference type="ARBA" id="ARBA00023015"/>
    </source>
</evidence>
<dbReference type="CDD" id="cd15831">
    <property type="entry name" value="BTAD"/>
    <property type="match status" value="1"/>
</dbReference>
<dbReference type="Gene3D" id="1.10.10.10">
    <property type="entry name" value="Winged helix-like DNA-binding domain superfamily/Winged helix DNA-binding domain"/>
    <property type="match status" value="1"/>
</dbReference>
<dbReference type="RefSeq" id="WP_236402381.1">
    <property type="nucleotide sequence ID" value="NZ_JAKJHZ010000007.1"/>
</dbReference>
<feature type="domain" description="OmpR/PhoB-type" evidence="6">
    <location>
        <begin position="1"/>
        <end position="97"/>
    </location>
</feature>
<proteinExistence type="inferred from homology"/>
<dbReference type="Pfam" id="PF00486">
    <property type="entry name" value="Trans_reg_C"/>
    <property type="match status" value="1"/>
</dbReference>
<dbReference type="SUPFAM" id="SSF46894">
    <property type="entry name" value="C-terminal effector domain of the bipartite response regulators"/>
    <property type="match status" value="1"/>
</dbReference>
<sequence>MRVGVLGATEVVGADDRVVPMNLKPRQVVATLTLAGGRPVSLDAIVDMLWGDEPPEGLPGTLHAYIARLRTQLEPDRAPRVRAQVLVTAGSGYALHVPEDAVDAVRFQRVVTDVNRRLDQPDALSAPRLAQDALLLADSDLQAALALWRGPAYADLGDRDAVRQERARLDELRLVALEDHLTIALALGRQATAAAELEALAAAHPTRERLWLLRALALYASGRQGDALAALREHARLLDDELGVEPSPEARELEVRMLRQDPQLAWQAKHLAGTPTATATPHVAARVDGPLALPAWPLAGRDAELAELEEALRAATAGTPSFVAVTGEPGIGKTRLCTELAARAVRRGARLLVGRCSQDEGAPPLWPWRQVLQGLGHDLDVDPEEDQGAAFRTWDTVVRQVRDAARSELIVVVLDDLQWADVPTLRVLRHLVETVARGRVLVLATWRAAAVGDALADVAEAIARAHGVRLDLAGLDETAVAEVVSAVCERPAAPDEVEALARRTDGNPFYLVEFARLARDDGLTSLLGSSTTPSTVSDVVTRRIQRLPAPVVTTLRAASVVGRTFDLAATLAAARTGGGDTTEDAVLDHLDAARAAGLVREDDVDVWSFSHALVREAVYDGLGASRAARAHARVAEALEAVTGRETEAARHWLAAGPGHAHRAWRALERAAEVARHLHAHDEAAALLDQAVGAARSDAGLEERQLFELLMLRGEAEWSSGRWTALEQSAEEALDLAERLGDVELRIRAASALTAGAFWQTTRYGEVHHRQVAALRECLEELSGTDSPLRCRAMIALSAELYYESSAQERAALADEAIAMARRLGDGSLLVDALLAAFISAQRPSTAPQREAWAREATEVSLVLGDGARFVSSSTLHTVVLGELGRVAEMWETEAGARAEAERLRLTYGVVVLDSLVVGWLAMAGRAEEAVEARRRLEDASTRVTLRQMDEALLGATLAVAVWQGDPSALVPYLVSAEPSSPLPLDALVCQALVRSGQVEEARRRLADRPLELLEESWFSKLHAAAAAETAAHVGDRDLGSRCYEWLVPLTGQSTQAGSGAVEGPVDAYVALAAHAAGEFALATRHADEAATLMERWDLPVAAAWFDRVRRRLGF</sequence>
<gene>
    <name evidence="7" type="ORF">L2K70_12445</name>
</gene>
<dbReference type="SUPFAM" id="SSF48452">
    <property type="entry name" value="TPR-like"/>
    <property type="match status" value="1"/>
</dbReference>
<dbReference type="Pfam" id="PF03704">
    <property type="entry name" value="BTAD"/>
    <property type="match status" value="1"/>
</dbReference>
<evidence type="ECO:0000256" key="3">
    <source>
        <dbReference type="ARBA" id="ARBA00023125"/>
    </source>
</evidence>
<keyword evidence="4" id="KW-0804">Transcription</keyword>
<dbReference type="InterPro" id="IPR011990">
    <property type="entry name" value="TPR-like_helical_dom_sf"/>
</dbReference>
<dbReference type="PANTHER" id="PTHR35807">
    <property type="entry name" value="TRANSCRIPTIONAL REGULATOR REDD-RELATED"/>
    <property type="match status" value="1"/>
</dbReference>
<keyword evidence="3 5" id="KW-0238">DNA-binding</keyword>
<dbReference type="Proteomes" id="UP001201161">
    <property type="component" value="Unassembled WGS sequence"/>
</dbReference>
<dbReference type="InterPro" id="IPR005158">
    <property type="entry name" value="BTAD"/>
</dbReference>
<organism evidence="7 8">
    <name type="scientific">Nocardioides potassii</name>
    <dbReference type="NCBI Taxonomy" id="2911371"/>
    <lineage>
        <taxon>Bacteria</taxon>
        <taxon>Bacillati</taxon>
        <taxon>Actinomycetota</taxon>
        <taxon>Actinomycetes</taxon>
        <taxon>Propionibacteriales</taxon>
        <taxon>Nocardioidaceae</taxon>
        <taxon>Nocardioides</taxon>
    </lineage>
</organism>
<dbReference type="InterPro" id="IPR041664">
    <property type="entry name" value="AAA_16"/>
</dbReference>
<evidence type="ECO:0000259" key="6">
    <source>
        <dbReference type="PROSITE" id="PS51755"/>
    </source>
</evidence>
<dbReference type="SUPFAM" id="SSF52540">
    <property type="entry name" value="P-loop containing nucleoside triphosphate hydrolases"/>
    <property type="match status" value="1"/>
</dbReference>
<dbReference type="InterPro" id="IPR027417">
    <property type="entry name" value="P-loop_NTPase"/>
</dbReference>
<evidence type="ECO:0000256" key="1">
    <source>
        <dbReference type="ARBA" id="ARBA00005820"/>
    </source>
</evidence>
<dbReference type="InterPro" id="IPR051677">
    <property type="entry name" value="AfsR-DnrI-RedD_regulator"/>
</dbReference>
<accession>A0ABS9HB61</accession>
<dbReference type="Gene3D" id="3.40.50.300">
    <property type="entry name" value="P-loop containing nucleotide triphosphate hydrolases"/>
    <property type="match status" value="1"/>
</dbReference>
<dbReference type="PANTHER" id="PTHR35807:SF1">
    <property type="entry name" value="TRANSCRIPTIONAL REGULATOR REDD"/>
    <property type="match status" value="1"/>
</dbReference>
<evidence type="ECO:0000313" key="7">
    <source>
        <dbReference type="EMBL" id="MCF6378415.1"/>
    </source>
</evidence>
<dbReference type="Pfam" id="PF13191">
    <property type="entry name" value="AAA_16"/>
    <property type="match status" value="1"/>
</dbReference>
<keyword evidence="2" id="KW-0805">Transcription regulation</keyword>
<dbReference type="EMBL" id="JAKJHZ010000007">
    <property type="protein sequence ID" value="MCF6378415.1"/>
    <property type="molecule type" value="Genomic_DNA"/>
</dbReference>
<protein>
    <submittedName>
        <fullName evidence="7">AAA family ATPase</fullName>
    </submittedName>
</protein>
<name>A0ABS9HB61_9ACTN</name>
<reference evidence="7 8" key="1">
    <citation type="submission" date="2022-01" db="EMBL/GenBank/DDBJ databases">
        <title>Nocardioides sp. nov., an actinomycete isolated from mining soil.</title>
        <authorList>
            <person name="Liu L."/>
        </authorList>
    </citation>
    <scope>NUCLEOTIDE SEQUENCE [LARGE SCALE GENOMIC DNA]</scope>
    <source>
        <strain evidence="7 8">KLBMP 9356</strain>
    </source>
</reference>
<comment type="similarity">
    <text evidence="1">Belongs to the AfsR/DnrI/RedD regulatory family.</text>
</comment>
<dbReference type="InterPro" id="IPR036388">
    <property type="entry name" value="WH-like_DNA-bd_sf"/>
</dbReference>
<dbReference type="SMART" id="SM01043">
    <property type="entry name" value="BTAD"/>
    <property type="match status" value="1"/>
</dbReference>